<feature type="region of interest" description="Disordered" evidence="2">
    <location>
        <begin position="481"/>
        <end position="513"/>
    </location>
</feature>
<feature type="compositionally biased region" description="Basic and acidic residues" evidence="2">
    <location>
        <begin position="14"/>
        <end position="27"/>
    </location>
</feature>
<keyword evidence="1" id="KW-0175">Coiled coil</keyword>
<reference evidence="3" key="1">
    <citation type="submission" date="2021-01" db="EMBL/GenBank/DDBJ databases">
        <authorList>
            <person name="Corre E."/>
            <person name="Pelletier E."/>
            <person name="Niang G."/>
            <person name="Scheremetjew M."/>
            <person name="Finn R."/>
            <person name="Kale V."/>
            <person name="Holt S."/>
            <person name="Cochrane G."/>
            <person name="Meng A."/>
            <person name="Brown T."/>
            <person name="Cohen L."/>
        </authorList>
    </citation>
    <scope>NUCLEOTIDE SEQUENCE</scope>
    <source>
        <strain evidence="3">10249 10 AB</strain>
    </source>
</reference>
<feature type="region of interest" description="Disordered" evidence="2">
    <location>
        <begin position="106"/>
        <end position="167"/>
    </location>
</feature>
<feature type="compositionally biased region" description="Polar residues" evidence="2">
    <location>
        <begin position="29"/>
        <end position="41"/>
    </location>
</feature>
<feature type="compositionally biased region" description="Polar residues" evidence="2">
    <location>
        <begin position="563"/>
        <end position="575"/>
    </location>
</feature>
<evidence type="ECO:0000313" key="3">
    <source>
        <dbReference type="EMBL" id="CAE0726325.1"/>
    </source>
</evidence>
<evidence type="ECO:0000256" key="2">
    <source>
        <dbReference type="SAM" id="MobiDB-lite"/>
    </source>
</evidence>
<feature type="region of interest" description="Disordered" evidence="2">
    <location>
        <begin position="542"/>
        <end position="576"/>
    </location>
</feature>
<proteinExistence type="predicted"/>
<evidence type="ECO:0000256" key="1">
    <source>
        <dbReference type="SAM" id="Coils"/>
    </source>
</evidence>
<feature type="compositionally biased region" description="Polar residues" evidence="2">
    <location>
        <begin position="301"/>
        <end position="313"/>
    </location>
</feature>
<feature type="region of interest" description="Disordered" evidence="2">
    <location>
        <begin position="296"/>
        <end position="324"/>
    </location>
</feature>
<feature type="region of interest" description="Disordered" evidence="2">
    <location>
        <begin position="1"/>
        <end position="41"/>
    </location>
</feature>
<accession>A0A7S4ATC8</accession>
<gene>
    <name evidence="3" type="ORF">PAUS00366_LOCUS19082</name>
</gene>
<dbReference type="EMBL" id="HBIX01028264">
    <property type="protein sequence ID" value="CAE0726325.1"/>
    <property type="molecule type" value="Transcribed_RNA"/>
</dbReference>
<dbReference type="AlphaFoldDB" id="A0A7S4ATC8"/>
<name>A0A7S4ATC8_9STRA</name>
<feature type="coiled-coil region" evidence="1">
    <location>
        <begin position="366"/>
        <end position="400"/>
    </location>
</feature>
<sequence length="822" mass="92181">MRLRKLTSWSGSRGSKEKRQVAKDKNAKVLNSESGPINLNLHSPIRSLKLSPRIKNPPIEEEGTKPVKEDVLISKTTATSATTNPGIVSKQEDERLCLLFEDTEDDDEEVGHIGNGNKMRKKQVNDPAAKDPKLTTPEKLPPVTQPRSNKNNPRSLSVRTPKNLSLPPQEIRIDPLAVPLSPMREPPTNIMANPSMNNRLLDDYHQGIYLNYNEPSPGDAYFGDPVGDFAMQRQLLDAQRLVRIVLGRPSKGDQSLLEPSTILQAIRSYALMKAELVGLRKRQETLDGDPPAILQALGSPAATTPSKTISSAYSPRRTGQDSLEISNDGNVHGFTKHVHKSPVVDGSGSAAANNDDPITCCSDLELKQAKDMIERLQKELKHANDTVLKLKKKIKTNEEKEENHCTRISSSKNSIGIQNENEDKEDLIQSHQHNDELLLEVSKLNANEGIISNSGIHSPQRVLGKDVVPEILNSYCHSPTRKSQTLVRDEEIRQPHGESDHRVPETDDGVNFHDEDKKNQAIMMLMDDVNIIDKTTVKVEEEVPQFQEESNQQIQEREDGLKNQDTNQNRQNQATIKVDKEHILDATTAKGEEEIRQSQEESEQQVQEIENGVKLRDNNQKKQNQAIANTEKEGILDATNTKGEEEIRLSQEASDQQVQEIENRVKLRDDNQKNQNQAIINTEKEGILDAKNTEGDQEILLSQEEPNQQVQETENGVKLRNDNHKEHNQTIINMEKQGILDTTAVKGVEEIRQLQKKSDQEVQEAENGVKLYYENQKNQVVVMDKEHILDATTATNKNNPTILMEVSHNTANSNNSANPNSN</sequence>
<feature type="compositionally biased region" description="Basic and acidic residues" evidence="2">
    <location>
        <begin position="487"/>
        <end position="513"/>
    </location>
</feature>
<feature type="compositionally biased region" description="Basic and acidic residues" evidence="2">
    <location>
        <begin position="611"/>
        <end position="620"/>
    </location>
</feature>
<feature type="region of interest" description="Disordered" evidence="2">
    <location>
        <begin position="610"/>
        <end position="633"/>
    </location>
</feature>
<protein>
    <submittedName>
        <fullName evidence="3">Uncharacterized protein</fullName>
    </submittedName>
</protein>
<feature type="compositionally biased region" description="Polar residues" evidence="2">
    <location>
        <begin position="145"/>
        <end position="163"/>
    </location>
</feature>
<organism evidence="3">
    <name type="scientific">Pseudo-nitzschia australis</name>
    <dbReference type="NCBI Taxonomy" id="44445"/>
    <lineage>
        <taxon>Eukaryota</taxon>
        <taxon>Sar</taxon>
        <taxon>Stramenopiles</taxon>
        <taxon>Ochrophyta</taxon>
        <taxon>Bacillariophyta</taxon>
        <taxon>Bacillariophyceae</taxon>
        <taxon>Bacillariophycidae</taxon>
        <taxon>Bacillariales</taxon>
        <taxon>Bacillariaceae</taxon>
        <taxon>Pseudo-nitzschia</taxon>
    </lineage>
</organism>